<dbReference type="InterPro" id="IPR018946">
    <property type="entry name" value="PhoD-like_MPP"/>
</dbReference>
<dbReference type="Pfam" id="PF16655">
    <property type="entry name" value="PhoD_N"/>
    <property type="match status" value="1"/>
</dbReference>
<dbReference type="CDD" id="cd07389">
    <property type="entry name" value="MPP_PhoD"/>
    <property type="match status" value="1"/>
</dbReference>
<dbReference type="InterPro" id="IPR052900">
    <property type="entry name" value="Phospholipid_Metab_Enz"/>
</dbReference>
<feature type="domain" description="PhoD-like phosphatase metallophosphatase" evidence="1">
    <location>
        <begin position="160"/>
        <end position="495"/>
    </location>
</feature>
<keyword evidence="4" id="KW-1185">Reference proteome</keyword>
<organism evidence="3 4">
    <name type="scientific">Neorhodopirellula pilleata</name>
    <dbReference type="NCBI Taxonomy" id="2714738"/>
    <lineage>
        <taxon>Bacteria</taxon>
        <taxon>Pseudomonadati</taxon>
        <taxon>Planctomycetota</taxon>
        <taxon>Planctomycetia</taxon>
        <taxon>Pirellulales</taxon>
        <taxon>Pirellulaceae</taxon>
        <taxon>Neorhodopirellula</taxon>
    </lineage>
</organism>
<protein>
    <submittedName>
        <fullName evidence="3">Alkaline phosphatase D</fullName>
        <ecNumber evidence="3">3.1.3.1</ecNumber>
    </submittedName>
</protein>
<sequence>MAFSLPVSDYQNGFNRRRFMHFASGLSAYAMSVSAATANEPFRSQDDPFLLGVASGDPDHQSVVLWTRLATSPLEPGGGIPPRFIDVQWEVADDVWFSKTIASGTHTATPQLAHSVHVEVDGLEPDRWYFYRFRAGNAVSPVGRTRTMPAPHTLPDRCRFAVTSCQNYEQGWFTAYAQMARDEVDLVFHLGDYIYEYEAGRNGKVRTHIGNEIQSLDDYRIRHSQYRLDPLLNAMHAAAPWIVTWDDHEFDNNCAGEISEEAGVDPVAYLARRANAYQAYYEMMPIRSTCMPRGADMRLYRQSKFGRLVDFQVLDTRQYRTDQPNDDRRSSLNDEALAQTQSMLGREQRGWLYRNLLRSQATWNVLAQQVMMGMVNRIGDVEHPEYSMDQWPGYSFERMELMRFMRDRSISNPVVLTGDIHCNFANELRVDDRQADESPVATEFVATSLSSGGNGVDAPENMDQLLSANPCVKFHNLQRGYILCDVTPNDWQADYRVVDQVTQPGGTTTSRAKLVVESGSPSIHDA</sequence>
<dbReference type="RefSeq" id="WP_146582540.1">
    <property type="nucleotide sequence ID" value="NZ_SJPM01000029.1"/>
</dbReference>
<evidence type="ECO:0000313" key="3">
    <source>
        <dbReference type="EMBL" id="TWT87029.1"/>
    </source>
</evidence>
<keyword evidence="3" id="KW-0378">Hydrolase</keyword>
<gene>
    <name evidence="3" type="primary">phoD_2</name>
    <name evidence="3" type="ORF">Pla100_59800</name>
</gene>
<evidence type="ECO:0000313" key="4">
    <source>
        <dbReference type="Proteomes" id="UP000316213"/>
    </source>
</evidence>
<dbReference type="InterPro" id="IPR029052">
    <property type="entry name" value="Metallo-depent_PP-like"/>
</dbReference>
<dbReference type="PANTHER" id="PTHR43606:SF2">
    <property type="entry name" value="ALKALINE PHOSPHATASE FAMILY PROTEIN (AFU_ORTHOLOGUE AFUA_5G03860)"/>
    <property type="match status" value="1"/>
</dbReference>
<dbReference type="Proteomes" id="UP000316213">
    <property type="component" value="Unassembled WGS sequence"/>
</dbReference>
<dbReference type="EMBL" id="SJPM01000029">
    <property type="protein sequence ID" value="TWT87029.1"/>
    <property type="molecule type" value="Genomic_DNA"/>
</dbReference>
<dbReference type="Gene3D" id="2.60.40.380">
    <property type="entry name" value="Purple acid phosphatase-like, N-terminal"/>
    <property type="match status" value="1"/>
</dbReference>
<accession>A0A5C5ZHY6</accession>
<dbReference type="Gene3D" id="3.60.21.70">
    <property type="entry name" value="PhoD-like phosphatase"/>
    <property type="match status" value="1"/>
</dbReference>
<dbReference type="Pfam" id="PF09423">
    <property type="entry name" value="PhoD"/>
    <property type="match status" value="1"/>
</dbReference>
<dbReference type="PANTHER" id="PTHR43606">
    <property type="entry name" value="PHOSPHATASE, PUTATIVE (AFU_ORTHOLOGUE AFUA_6G08710)-RELATED"/>
    <property type="match status" value="1"/>
</dbReference>
<dbReference type="AlphaFoldDB" id="A0A5C5ZHY6"/>
<dbReference type="GO" id="GO:0004035">
    <property type="term" value="F:alkaline phosphatase activity"/>
    <property type="evidence" value="ECO:0007669"/>
    <property type="project" value="UniProtKB-EC"/>
</dbReference>
<reference evidence="3 4" key="1">
    <citation type="submission" date="2019-02" db="EMBL/GenBank/DDBJ databases">
        <title>Deep-cultivation of Planctomycetes and their phenomic and genomic characterization uncovers novel biology.</title>
        <authorList>
            <person name="Wiegand S."/>
            <person name="Jogler M."/>
            <person name="Boedeker C."/>
            <person name="Pinto D."/>
            <person name="Vollmers J."/>
            <person name="Rivas-Marin E."/>
            <person name="Kohn T."/>
            <person name="Peeters S.H."/>
            <person name="Heuer A."/>
            <person name="Rast P."/>
            <person name="Oberbeckmann S."/>
            <person name="Bunk B."/>
            <person name="Jeske O."/>
            <person name="Meyerdierks A."/>
            <person name="Storesund J.E."/>
            <person name="Kallscheuer N."/>
            <person name="Luecker S."/>
            <person name="Lage O.M."/>
            <person name="Pohl T."/>
            <person name="Merkel B.J."/>
            <person name="Hornburger P."/>
            <person name="Mueller R.-W."/>
            <person name="Bruemmer F."/>
            <person name="Labrenz M."/>
            <person name="Spormann A.M."/>
            <person name="Op Den Camp H."/>
            <person name="Overmann J."/>
            <person name="Amann R."/>
            <person name="Jetten M.S.M."/>
            <person name="Mascher T."/>
            <person name="Medema M.H."/>
            <person name="Devos D.P."/>
            <person name="Kaster A.-K."/>
            <person name="Ovreas L."/>
            <person name="Rohde M."/>
            <person name="Galperin M.Y."/>
            <person name="Jogler C."/>
        </authorList>
    </citation>
    <scope>NUCLEOTIDE SEQUENCE [LARGE SCALE GENOMIC DNA]</scope>
    <source>
        <strain evidence="3 4">Pla100</strain>
    </source>
</reference>
<dbReference type="OrthoDB" id="9763616at2"/>
<dbReference type="InterPro" id="IPR038607">
    <property type="entry name" value="PhoD-like_sf"/>
</dbReference>
<feature type="domain" description="Phospholipase D N-terminal" evidence="2">
    <location>
        <begin position="51"/>
        <end position="147"/>
    </location>
</feature>
<dbReference type="SUPFAM" id="SSF56300">
    <property type="entry name" value="Metallo-dependent phosphatases"/>
    <property type="match status" value="1"/>
</dbReference>
<evidence type="ECO:0000259" key="2">
    <source>
        <dbReference type="Pfam" id="PF16655"/>
    </source>
</evidence>
<dbReference type="EC" id="3.1.3.1" evidence="3"/>
<name>A0A5C5ZHY6_9BACT</name>
<comment type="caution">
    <text evidence="3">The sequence shown here is derived from an EMBL/GenBank/DDBJ whole genome shotgun (WGS) entry which is preliminary data.</text>
</comment>
<evidence type="ECO:0000259" key="1">
    <source>
        <dbReference type="Pfam" id="PF09423"/>
    </source>
</evidence>
<dbReference type="InterPro" id="IPR032093">
    <property type="entry name" value="PhoD_N"/>
</dbReference>
<proteinExistence type="predicted"/>